<dbReference type="InterPro" id="IPR018313">
    <property type="entry name" value="SBP_3_CS"/>
</dbReference>
<comment type="caution">
    <text evidence="7">The sequence shown here is derived from an EMBL/GenBank/DDBJ whole genome shotgun (WGS) entry which is preliminary data.</text>
</comment>
<organism evidence="7 8">
    <name type="scientific">Rhizobium dioscoreae</name>
    <dbReference type="NCBI Taxonomy" id="2653122"/>
    <lineage>
        <taxon>Bacteria</taxon>
        <taxon>Pseudomonadati</taxon>
        <taxon>Pseudomonadota</taxon>
        <taxon>Alphaproteobacteria</taxon>
        <taxon>Hyphomicrobiales</taxon>
        <taxon>Rhizobiaceae</taxon>
        <taxon>Rhizobium/Agrobacterium group</taxon>
        <taxon>Rhizobium</taxon>
    </lineage>
</organism>
<feature type="signal peptide" evidence="5">
    <location>
        <begin position="1"/>
        <end position="25"/>
    </location>
</feature>
<dbReference type="InterPro" id="IPR001638">
    <property type="entry name" value="Solute-binding_3/MltF_N"/>
</dbReference>
<dbReference type="Gene3D" id="3.40.190.10">
    <property type="entry name" value="Periplasmic binding protein-like II"/>
    <property type="match status" value="2"/>
</dbReference>
<dbReference type="Proteomes" id="UP000390335">
    <property type="component" value="Unassembled WGS sequence"/>
</dbReference>
<dbReference type="SMART" id="SM00062">
    <property type="entry name" value="PBPb"/>
    <property type="match status" value="1"/>
</dbReference>
<proteinExistence type="inferred from homology"/>
<dbReference type="PANTHER" id="PTHR35936:SF17">
    <property type="entry name" value="ARGININE-BINDING EXTRACELLULAR PROTEIN ARTP"/>
    <property type="match status" value="1"/>
</dbReference>
<feature type="domain" description="Solute-binding protein family 3/N-terminal" evidence="6">
    <location>
        <begin position="37"/>
        <end position="286"/>
    </location>
</feature>
<accession>A0ABQ0Z731</accession>
<name>A0ABQ0Z731_9HYPH</name>
<comment type="similarity">
    <text evidence="2 4">Belongs to the bacterial solute-binding protein 3 family.</text>
</comment>
<comment type="subcellular location">
    <subcellularLocation>
        <location evidence="1">Periplasm</location>
    </subcellularLocation>
</comment>
<dbReference type="PANTHER" id="PTHR35936">
    <property type="entry name" value="MEMBRANE-BOUND LYTIC MUREIN TRANSGLYCOSYLASE F"/>
    <property type="match status" value="1"/>
</dbReference>
<keyword evidence="3 5" id="KW-0732">Signal</keyword>
<dbReference type="Pfam" id="PF00497">
    <property type="entry name" value="SBP_bac_3"/>
    <property type="match status" value="1"/>
</dbReference>
<evidence type="ECO:0000256" key="1">
    <source>
        <dbReference type="ARBA" id="ARBA00004418"/>
    </source>
</evidence>
<evidence type="ECO:0000259" key="6">
    <source>
        <dbReference type="SMART" id="SM00062"/>
    </source>
</evidence>
<evidence type="ECO:0000256" key="4">
    <source>
        <dbReference type="RuleBase" id="RU003744"/>
    </source>
</evidence>
<gene>
    <name evidence="7" type="primary">nocT_2</name>
    <name evidence="7" type="ORF">RsS93_37020</name>
</gene>
<protein>
    <submittedName>
        <fullName evidence="7">Nopaline-binding periplasmic protein</fullName>
    </submittedName>
</protein>
<feature type="chain" id="PRO_5047242402" evidence="5">
    <location>
        <begin position="26"/>
        <end position="290"/>
    </location>
</feature>
<sequence>MGNSIMKYLTGLLTALIMVATFATASVVRAEDKKWTHVTIATEGAFRPWNFTKADGSLDGYEIELIKYLCDHMKVECTTVIQPFDGMIPALNAGKFDAIISGMSATAKREEVIAFSDSYGTTGQTFATLKDSPLADLPMKGQVFSVATDEAGAVKALKELEPMLKGKTIGVQTASIAATFLDKYLKGVADIREYKTTEQHDLDLKAGRVDLIMASMAYLSTAAAKPGNEDMTVTGPRFQGGLLGRGSSVGLRKDDTQLKAMFNDAIAAAKADGTIAKLSQKWFGFDVTPK</sequence>
<evidence type="ECO:0000313" key="8">
    <source>
        <dbReference type="Proteomes" id="UP000390335"/>
    </source>
</evidence>
<dbReference type="SUPFAM" id="SSF53850">
    <property type="entry name" value="Periplasmic binding protein-like II"/>
    <property type="match status" value="1"/>
</dbReference>
<dbReference type="EMBL" id="BLAJ01000004">
    <property type="protein sequence ID" value="GES51088.1"/>
    <property type="molecule type" value="Genomic_DNA"/>
</dbReference>
<reference evidence="7 8" key="1">
    <citation type="journal article" date="2020" name="Genome Biol. Evol.">
        <title>Rhizobium dioscoreae sp. nov., a plant growth-promoting bacterium isolated from yam (Dioscorea species).</title>
        <authorList>
            <person name="Ouyabe M."/>
            <person name="Tanaka N."/>
            <person name="Shiwa Y."/>
            <person name="Fujita N."/>
            <person name="Kikuno H."/>
            <person name="Babil P."/>
            <person name="Shiwachi H."/>
        </authorList>
    </citation>
    <scope>NUCLEOTIDE SEQUENCE [LARGE SCALE GENOMIC DNA]</scope>
    <source>
        <strain evidence="7 8">S-93</strain>
    </source>
</reference>
<evidence type="ECO:0000313" key="7">
    <source>
        <dbReference type="EMBL" id="GES51088.1"/>
    </source>
</evidence>
<evidence type="ECO:0000256" key="3">
    <source>
        <dbReference type="ARBA" id="ARBA00022729"/>
    </source>
</evidence>
<dbReference type="PROSITE" id="PS01039">
    <property type="entry name" value="SBP_BACTERIAL_3"/>
    <property type="match status" value="1"/>
</dbReference>
<keyword evidence="8" id="KW-1185">Reference proteome</keyword>
<evidence type="ECO:0000256" key="2">
    <source>
        <dbReference type="ARBA" id="ARBA00010333"/>
    </source>
</evidence>
<evidence type="ECO:0000256" key="5">
    <source>
        <dbReference type="SAM" id="SignalP"/>
    </source>
</evidence>